<dbReference type="EMBL" id="KZ820323">
    <property type="protein sequence ID" value="PWN47851.1"/>
    <property type="molecule type" value="Genomic_DNA"/>
</dbReference>
<evidence type="ECO:0000313" key="2">
    <source>
        <dbReference type="Proteomes" id="UP000245626"/>
    </source>
</evidence>
<keyword evidence="2" id="KW-1185">Reference proteome</keyword>
<evidence type="ECO:0000313" key="1">
    <source>
        <dbReference type="EMBL" id="PWN47851.1"/>
    </source>
</evidence>
<sequence>MLPLQLATASVRLELGQASRSALLRSYPSSLATASIVMHPYAPLHPSSSGRTRLLHTTRPSLQQAVKPQQTKPQHPEGSYLLFHPVYTPEDLDSVRVTYRDAKTLGDRIAGGMVKVMRTIFDLATRYPSHRKQFPAIKGSGDARVALPAHLSQQSATAATKDDAVKGKPIASQPSTDLDGLPAEMTLEDMRKKGLTFGPDGWLTRIVFLESIAGVPGMVAATCRHLQSLRLMKRDKGWIHTMLEDAENERLHLITALTLAKPGRFMRFMVILAQGVFYPFFFTFYLLAPRVAHRFVGVLEEEAVLTYTRILEDIQAGRLPEWENVPAPEVAKEYWQLGDESKLVDVIKAIRADEATHRHINHTFASLETDDPNPFAYRDPPPRMRGENYGLERDEALEWAKGESKEQGERIG</sequence>
<gene>
    <name evidence="1" type="ORF">IE53DRAFT_407361</name>
</gene>
<dbReference type="Proteomes" id="UP000245626">
    <property type="component" value="Unassembled WGS sequence"/>
</dbReference>
<proteinExistence type="predicted"/>
<protein>
    <submittedName>
        <fullName evidence="1">Alternative oxidase</fullName>
    </submittedName>
</protein>
<name>A0ACD0NPW9_9BASI</name>
<reference evidence="1 2" key="1">
    <citation type="journal article" date="2018" name="Mol. Biol. Evol.">
        <title>Broad Genomic Sampling Reveals a Smut Pathogenic Ancestry of the Fungal Clade Ustilaginomycotina.</title>
        <authorList>
            <person name="Kijpornyongpan T."/>
            <person name="Mondo S.J."/>
            <person name="Barry K."/>
            <person name="Sandor L."/>
            <person name="Lee J."/>
            <person name="Lipzen A."/>
            <person name="Pangilinan J."/>
            <person name="LaButti K."/>
            <person name="Hainaut M."/>
            <person name="Henrissat B."/>
            <person name="Grigoriev I.V."/>
            <person name="Spatafora J.W."/>
            <person name="Aime M.C."/>
        </authorList>
    </citation>
    <scope>NUCLEOTIDE SEQUENCE [LARGE SCALE GENOMIC DNA]</scope>
    <source>
        <strain evidence="1 2">SA 807</strain>
    </source>
</reference>
<accession>A0ACD0NPW9</accession>
<organism evidence="1 2">
    <name type="scientific">Violaceomyces palustris</name>
    <dbReference type="NCBI Taxonomy" id="1673888"/>
    <lineage>
        <taxon>Eukaryota</taxon>
        <taxon>Fungi</taxon>
        <taxon>Dikarya</taxon>
        <taxon>Basidiomycota</taxon>
        <taxon>Ustilaginomycotina</taxon>
        <taxon>Ustilaginomycetes</taxon>
        <taxon>Violaceomycetales</taxon>
        <taxon>Violaceomycetaceae</taxon>
        <taxon>Violaceomyces</taxon>
    </lineage>
</organism>